<dbReference type="AlphaFoldDB" id="A0A2N6T065"/>
<keyword evidence="2" id="KW-0472">Membrane</keyword>
<keyword evidence="2" id="KW-0812">Transmembrane</keyword>
<protein>
    <submittedName>
        <fullName evidence="3">Uncharacterized protein</fullName>
    </submittedName>
</protein>
<dbReference type="EMBL" id="PNHF01000007">
    <property type="protein sequence ID" value="PMC62714.1"/>
    <property type="molecule type" value="Genomic_DNA"/>
</dbReference>
<proteinExistence type="predicted"/>
<organism evidence="3 4">
    <name type="scientific">Corynebacterium xerosis</name>
    <dbReference type="NCBI Taxonomy" id="1725"/>
    <lineage>
        <taxon>Bacteria</taxon>
        <taxon>Bacillati</taxon>
        <taxon>Actinomycetota</taxon>
        <taxon>Actinomycetes</taxon>
        <taxon>Mycobacteriales</taxon>
        <taxon>Corynebacteriaceae</taxon>
        <taxon>Corynebacterium</taxon>
    </lineage>
</organism>
<accession>A0A2N6T065</accession>
<feature type="transmembrane region" description="Helical" evidence="2">
    <location>
        <begin position="36"/>
        <end position="56"/>
    </location>
</feature>
<reference evidence="3 4" key="1">
    <citation type="submission" date="2017-09" db="EMBL/GenBank/DDBJ databases">
        <title>Bacterial strain isolated from the female urinary microbiota.</title>
        <authorList>
            <person name="Thomas-White K."/>
            <person name="Kumar N."/>
            <person name="Forster S."/>
            <person name="Putonti C."/>
            <person name="Lawley T."/>
            <person name="Wolfe A.J."/>
        </authorList>
    </citation>
    <scope>NUCLEOTIDE SEQUENCE [LARGE SCALE GENOMIC DNA]</scope>
    <source>
        <strain evidence="3 4">UMB0908</strain>
    </source>
</reference>
<gene>
    <name evidence="3" type="ORF">CJ204_04270</name>
</gene>
<evidence type="ECO:0000313" key="3">
    <source>
        <dbReference type="EMBL" id="PMC62714.1"/>
    </source>
</evidence>
<dbReference type="RefSeq" id="WP_102212380.1">
    <property type="nucleotide sequence ID" value="NZ_PNHF01000007.1"/>
</dbReference>
<evidence type="ECO:0000256" key="1">
    <source>
        <dbReference type="SAM" id="MobiDB-lite"/>
    </source>
</evidence>
<feature type="transmembrane region" description="Helical" evidence="2">
    <location>
        <begin position="68"/>
        <end position="91"/>
    </location>
</feature>
<evidence type="ECO:0000256" key="2">
    <source>
        <dbReference type="SAM" id="Phobius"/>
    </source>
</evidence>
<comment type="caution">
    <text evidence="3">The sequence shown here is derived from an EMBL/GenBank/DDBJ whole genome shotgun (WGS) entry which is preliminary data.</text>
</comment>
<dbReference type="Proteomes" id="UP000235363">
    <property type="component" value="Unassembled WGS sequence"/>
</dbReference>
<sequence length="114" mass="11791">MVEIAALAVVVILILNLVVASALTWRRHPRDGWLPVILLGGTSMIAVVAVGTMLLPETALNRDRGIDVALVVAFMAAVVAVVPAVLARAVAKQDAADQAPPRESGPAQDPEAAP</sequence>
<name>A0A2N6T065_9CORY</name>
<keyword evidence="2" id="KW-1133">Transmembrane helix</keyword>
<feature type="region of interest" description="Disordered" evidence="1">
    <location>
        <begin position="93"/>
        <end position="114"/>
    </location>
</feature>
<evidence type="ECO:0000313" key="4">
    <source>
        <dbReference type="Proteomes" id="UP000235363"/>
    </source>
</evidence>